<dbReference type="SUPFAM" id="SSF56601">
    <property type="entry name" value="beta-lactamase/transpeptidase-like"/>
    <property type="match status" value="1"/>
</dbReference>
<keyword evidence="2" id="KW-0645">Protease</keyword>
<dbReference type="EMBL" id="CP036434">
    <property type="protein sequence ID" value="QDV05397.1"/>
    <property type="molecule type" value="Genomic_DNA"/>
</dbReference>
<proteinExistence type="predicted"/>
<dbReference type="EC" id="3.4.16.4" evidence="2"/>
<gene>
    <name evidence="2" type="ORF">Poly30_08940</name>
</gene>
<name>A0A518EMT3_9BACT</name>
<dbReference type="RefSeq" id="WP_145194808.1">
    <property type="nucleotide sequence ID" value="NZ_CP036434.1"/>
</dbReference>
<dbReference type="GO" id="GO:0009002">
    <property type="term" value="F:serine-type D-Ala-D-Ala carboxypeptidase activity"/>
    <property type="evidence" value="ECO:0007669"/>
    <property type="project" value="UniProtKB-EC"/>
</dbReference>
<evidence type="ECO:0000313" key="3">
    <source>
        <dbReference type="Proteomes" id="UP000320390"/>
    </source>
</evidence>
<organism evidence="2 3">
    <name type="scientific">Saltatorellus ferox</name>
    <dbReference type="NCBI Taxonomy" id="2528018"/>
    <lineage>
        <taxon>Bacteria</taxon>
        <taxon>Pseudomonadati</taxon>
        <taxon>Planctomycetota</taxon>
        <taxon>Planctomycetia</taxon>
        <taxon>Planctomycetia incertae sedis</taxon>
        <taxon>Saltatorellus</taxon>
    </lineage>
</organism>
<evidence type="ECO:0000259" key="1">
    <source>
        <dbReference type="Pfam" id="PF00144"/>
    </source>
</evidence>
<dbReference type="Gene3D" id="3.40.710.10">
    <property type="entry name" value="DD-peptidase/beta-lactamase superfamily"/>
    <property type="match status" value="1"/>
</dbReference>
<reference evidence="2 3" key="1">
    <citation type="submission" date="2019-02" db="EMBL/GenBank/DDBJ databases">
        <title>Deep-cultivation of Planctomycetes and their phenomic and genomic characterization uncovers novel biology.</title>
        <authorList>
            <person name="Wiegand S."/>
            <person name="Jogler M."/>
            <person name="Boedeker C."/>
            <person name="Pinto D."/>
            <person name="Vollmers J."/>
            <person name="Rivas-Marin E."/>
            <person name="Kohn T."/>
            <person name="Peeters S.H."/>
            <person name="Heuer A."/>
            <person name="Rast P."/>
            <person name="Oberbeckmann S."/>
            <person name="Bunk B."/>
            <person name="Jeske O."/>
            <person name="Meyerdierks A."/>
            <person name="Storesund J.E."/>
            <person name="Kallscheuer N."/>
            <person name="Luecker S."/>
            <person name="Lage O.M."/>
            <person name="Pohl T."/>
            <person name="Merkel B.J."/>
            <person name="Hornburger P."/>
            <person name="Mueller R.-W."/>
            <person name="Bruemmer F."/>
            <person name="Labrenz M."/>
            <person name="Spormann A.M."/>
            <person name="Op den Camp H."/>
            <person name="Overmann J."/>
            <person name="Amann R."/>
            <person name="Jetten M.S.M."/>
            <person name="Mascher T."/>
            <person name="Medema M.H."/>
            <person name="Devos D.P."/>
            <person name="Kaster A.-K."/>
            <person name="Ovreas L."/>
            <person name="Rohde M."/>
            <person name="Galperin M.Y."/>
            <person name="Jogler C."/>
        </authorList>
    </citation>
    <scope>NUCLEOTIDE SEQUENCE [LARGE SCALE GENOMIC DNA]</scope>
    <source>
        <strain evidence="2 3">Poly30</strain>
    </source>
</reference>
<dbReference type="Proteomes" id="UP000320390">
    <property type="component" value="Chromosome"/>
</dbReference>
<keyword evidence="3" id="KW-1185">Reference proteome</keyword>
<dbReference type="InterPro" id="IPR012338">
    <property type="entry name" value="Beta-lactam/transpept-like"/>
</dbReference>
<keyword evidence="2" id="KW-0121">Carboxypeptidase</keyword>
<dbReference type="AlphaFoldDB" id="A0A518EMT3"/>
<sequence length="367" mass="40118">MSLVITLLAACPLLQTGIRGAAGPPRPDLTGQVRASLEEARAAQGLVGLAVAILVDGKITEFTLGYENQEETIPVTGQTLFRWASISKPVTSIAAMQLVEKGQLDLDADVRTLVPEFPEKPWPVTSRQLMQHRGGIVHYTNGKVVVSQREYESDHPFADTILALDLFKESPLIAEPGTRHAYTTHGYMLLGAVVQRAGEAPFHAQVKERIAKPLGMTTFRPDYQWEPIEHRAIGYQKFGDTIIRSPDSDVSWKLPGGGYLSTIGDLARFAQGIAEEKLLSEESWRAMWTSQTAPEKEAGTIGYGLGFGINGKGDELRVSHSGSQSKTRTLMQVKPTSDRAVVLMTNSEWANLAPIATGIWEILDAQE</sequence>
<evidence type="ECO:0000313" key="2">
    <source>
        <dbReference type="EMBL" id="QDV05397.1"/>
    </source>
</evidence>
<dbReference type="PANTHER" id="PTHR46825">
    <property type="entry name" value="D-ALANYL-D-ALANINE-CARBOXYPEPTIDASE/ENDOPEPTIDASE AMPH"/>
    <property type="match status" value="1"/>
</dbReference>
<dbReference type="InterPro" id="IPR050491">
    <property type="entry name" value="AmpC-like"/>
</dbReference>
<keyword evidence="2" id="KW-0378">Hydrolase</keyword>
<dbReference type="InterPro" id="IPR001466">
    <property type="entry name" value="Beta-lactam-related"/>
</dbReference>
<protein>
    <submittedName>
        <fullName evidence="2">D-alanyl-D-alanine carboxypeptidase</fullName>
        <ecNumber evidence="2">3.4.16.4</ecNumber>
    </submittedName>
</protein>
<accession>A0A518EMT3</accession>
<dbReference type="PANTHER" id="PTHR46825:SF9">
    <property type="entry name" value="BETA-LACTAMASE-RELATED DOMAIN-CONTAINING PROTEIN"/>
    <property type="match status" value="1"/>
</dbReference>
<dbReference type="Pfam" id="PF00144">
    <property type="entry name" value="Beta-lactamase"/>
    <property type="match status" value="1"/>
</dbReference>
<feature type="domain" description="Beta-lactamase-related" evidence="1">
    <location>
        <begin position="36"/>
        <end position="348"/>
    </location>
</feature>
<dbReference type="OrthoDB" id="9801430at2"/>